<proteinExistence type="predicted"/>
<gene>
    <name evidence="2" type="ORF">OCV88_14485</name>
</gene>
<protein>
    <submittedName>
        <fullName evidence="2">Type II toxin-antitoxin system HicB family antitoxin</fullName>
    </submittedName>
</protein>
<organism evidence="2 3">
    <name type="scientific">Brotonthovivens ammoniilytica</name>
    <dbReference type="NCBI Taxonomy" id="2981725"/>
    <lineage>
        <taxon>Bacteria</taxon>
        <taxon>Bacillati</taxon>
        <taxon>Bacillota</taxon>
        <taxon>Clostridia</taxon>
        <taxon>Lachnospirales</taxon>
        <taxon>Lachnospiraceae</taxon>
        <taxon>Brotonthovivens</taxon>
    </lineage>
</organism>
<evidence type="ECO:0000259" key="1">
    <source>
        <dbReference type="Pfam" id="PF15919"/>
    </source>
</evidence>
<feature type="domain" description="HicB-like antitoxin of toxin-antitoxin system" evidence="1">
    <location>
        <begin position="5"/>
        <end position="93"/>
    </location>
</feature>
<evidence type="ECO:0000313" key="3">
    <source>
        <dbReference type="Proteomes" id="UP001652442"/>
    </source>
</evidence>
<dbReference type="Proteomes" id="UP001652442">
    <property type="component" value="Unassembled WGS sequence"/>
</dbReference>
<dbReference type="InterPro" id="IPR035069">
    <property type="entry name" value="TTHA1013/TTHA0281-like"/>
</dbReference>
<dbReference type="SUPFAM" id="SSF143100">
    <property type="entry name" value="TTHA1013/TTHA0281-like"/>
    <property type="match status" value="1"/>
</dbReference>
<dbReference type="Pfam" id="PF15919">
    <property type="entry name" value="HicB_lk_antitox"/>
    <property type="match status" value="1"/>
</dbReference>
<dbReference type="Gene3D" id="3.30.160.250">
    <property type="match status" value="1"/>
</dbReference>
<dbReference type="EMBL" id="JAOQJQ010000008">
    <property type="protein sequence ID" value="MCU6763520.1"/>
    <property type="molecule type" value="Genomic_DNA"/>
</dbReference>
<keyword evidence="3" id="KW-1185">Reference proteome</keyword>
<evidence type="ECO:0000313" key="2">
    <source>
        <dbReference type="EMBL" id="MCU6763520.1"/>
    </source>
</evidence>
<name>A0ABT2TMS1_9FIRM</name>
<reference evidence="2 3" key="1">
    <citation type="journal article" date="2021" name="ISME Commun">
        <title>Automated analysis of genomic sequences facilitates high-throughput and comprehensive description of bacteria.</title>
        <authorList>
            <person name="Hitch T.C.A."/>
        </authorList>
    </citation>
    <scope>NUCLEOTIDE SEQUENCE [LARGE SCALE GENOMIC DNA]</scope>
    <source>
        <strain evidence="2 3">Sanger_109</strain>
    </source>
</reference>
<comment type="caution">
    <text evidence="2">The sequence shown here is derived from an EMBL/GenBank/DDBJ whole genome shotgun (WGS) entry which is preliminary data.</text>
</comment>
<dbReference type="RefSeq" id="WP_158426165.1">
    <property type="nucleotide sequence ID" value="NZ_JAOQJQ010000008.1"/>
</dbReference>
<dbReference type="InterPro" id="IPR031807">
    <property type="entry name" value="HicB-like"/>
</dbReference>
<accession>A0ABT2TMS1</accession>
<sequence>MRLEYSVFFLDLEGCYTCGDDLQDAIVMAEDILAFYLYDEEAEGNVIPEASSPDHITCEKGEFVNYIACDTIEYAKMHNTRAVKKTLTIPEWLNAAATRAGINFSQVLQEALLEKVK</sequence>